<keyword evidence="2" id="KW-1185">Reference proteome</keyword>
<sequence length="56" mass="5715">MLDVGAADLLQLAGAAAVVLEVHLLECFRRDLLELLVAGARLLGVEEAGDVAGAEG</sequence>
<gene>
    <name evidence="1" type="ORF">GCM10010345_82070</name>
</gene>
<accession>A0ABQ3D9D9</accession>
<organism evidence="1 2">
    <name type="scientific">Streptomyces canarius</name>
    <dbReference type="NCBI Taxonomy" id="285453"/>
    <lineage>
        <taxon>Bacteria</taxon>
        <taxon>Bacillati</taxon>
        <taxon>Actinomycetota</taxon>
        <taxon>Actinomycetes</taxon>
        <taxon>Kitasatosporales</taxon>
        <taxon>Streptomycetaceae</taxon>
        <taxon>Streptomyces</taxon>
    </lineage>
</organism>
<proteinExistence type="predicted"/>
<reference evidence="2" key="1">
    <citation type="journal article" date="2019" name="Int. J. Syst. Evol. Microbiol.">
        <title>The Global Catalogue of Microorganisms (GCM) 10K type strain sequencing project: providing services to taxonomists for standard genome sequencing and annotation.</title>
        <authorList>
            <consortium name="The Broad Institute Genomics Platform"/>
            <consortium name="The Broad Institute Genome Sequencing Center for Infectious Disease"/>
            <person name="Wu L."/>
            <person name="Ma J."/>
        </authorList>
    </citation>
    <scope>NUCLEOTIDE SEQUENCE [LARGE SCALE GENOMIC DNA]</scope>
    <source>
        <strain evidence="2">JCM 4733</strain>
    </source>
</reference>
<dbReference type="EMBL" id="BMVN01000056">
    <property type="protein sequence ID" value="GHA65781.1"/>
    <property type="molecule type" value="Genomic_DNA"/>
</dbReference>
<comment type="caution">
    <text evidence="1">The sequence shown here is derived from an EMBL/GenBank/DDBJ whole genome shotgun (WGS) entry which is preliminary data.</text>
</comment>
<protein>
    <submittedName>
        <fullName evidence="1">Uncharacterized protein</fullName>
    </submittedName>
</protein>
<name>A0ABQ3D9D9_9ACTN</name>
<dbReference type="Proteomes" id="UP000653644">
    <property type="component" value="Unassembled WGS sequence"/>
</dbReference>
<evidence type="ECO:0000313" key="2">
    <source>
        <dbReference type="Proteomes" id="UP000653644"/>
    </source>
</evidence>
<evidence type="ECO:0000313" key="1">
    <source>
        <dbReference type="EMBL" id="GHA65781.1"/>
    </source>
</evidence>